<dbReference type="RefSeq" id="WP_119496492.1">
    <property type="nucleotide sequence ID" value="NZ_NRJH01000012.1"/>
</dbReference>
<reference evidence="1 2" key="1">
    <citation type="submission" date="2017-08" db="EMBL/GenBank/DDBJ databases">
        <title>Reclassification of Bisgaard taxon 37 and 44.</title>
        <authorList>
            <person name="Christensen H."/>
        </authorList>
    </citation>
    <scope>NUCLEOTIDE SEQUENCE [LARGE SCALE GENOMIC DNA]</scope>
    <source>
        <strain evidence="1 2">B96_4</strain>
    </source>
</reference>
<evidence type="ECO:0000313" key="1">
    <source>
        <dbReference type="EMBL" id="RIY33671.1"/>
    </source>
</evidence>
<dbReference type="EMBL" id="NRJH01000012">
    <property type="protein sequence ID" value="RIY33671.1"/>
    <property type="molecule type" value="Genomic_DNA"/>
</dbReference>
<evidence type="ECO:0000313" key="2">
    <source>
        <dbReference type="Proteomes" id="UP000266258"/>
    </source>
</evidence>
<organism evidence="1 2">
    <name type="scientific">Psittacicella melopsittaci</name>
    <dbReference type="NCBI Taxonomy" id="2028576"/>
    <lineage>
        <taxon>Bacteria</taxon>
        <taxon>Pseudomonadati</taxon>
        <taxon>Pseudomonadota</taxon>
        <taxon>Gammaproteobacteria</taxon>
        <taxon>Pasteurellales</taxon>
        <taxon>Psittacicellaceae</taxon>
        <taxon>Psittacicella</taxon>
    </lineage>
</organism>
<dbReference type="Proteomes" id="UP000266258">
    <property type="component" value="Unassembled WGS sequence"/>
</dbReference>
<dbReference type="AlphaFoldDB" id="A0A3A1Y811"/>
<name>A0A3A1Y811_9GAMM</name>
<dbReference type="OrthoDB" id="5676517at2"/>
<sequence>MYLAAMHHFFKDFWSKAKGRRSQTCPRDLIDPQLYSDIVTDFHKLWLPGLQAIHLGVAIIPAQQAQSFVSSTGAIKGTLKAAQEDRVEFMVWGVDDRGVYYELSKSYDYLLALAAKLKKETNLDFWAKLTAEQKKHRPADGKPILAHVHPEFALALADLDPNDYSQLLTQGYAFVELTCSQVYQQLEQVRHNDWNQAYLWVQANESFEVDFAQDNPEDLRAGSRLWEQDLEEALETSNQYFAHK</sequence>
<keyword evidence="2" id="KW-1185">Reference proteome</keyword>
<protein>
    <submittedName>
        <fullName evidence="1">Uncharacterized protein</fullName>
    </submittedName>
</protein>
<comment type="caution">
    <text evidence="1">The sequence shown here is derived from an EMBL/GenBank/DDBJ whole genome shotgun (WGS) entry which is preliminary data.</text>
</comment>
<accession>A0A3A1Y811</accession>
<gene>
    <name evidence="1" type="ORF">CJP74_01400</name>
</gene>
<proteinExistence type="predicted"/>